<sequence>MEAVEEKHATEHAKAIQNGNSKIEEIETSTEQTQKITESGGGNPTNKKKVRKIKKGSESEKENISVHSSIIMFNNICNASLSNSESRSHSPSPSPTSTPSAHNNRTSAKMNGNTQNNSHQTSPSPPSPPSSINNIPIPSNKFTSNNNNKTTSYYHTFNCSRDMMKKRKSVNNFLNRDMTNNTINELKNNFERLIEETQRQQEKKQQKITSAIINNQHNNTNNYHNNMKNKENCSNGISSINNSRVYSNRQDILMNTDRRNKKLTNCYGDDLSNIDVKSLVSILVFFHLLLIIFVIFCFFCT</sequence>
<dbReference type="AlphaFoldDB" id="A0A336NA21"/>
<protein>
    <submittedName>
        <fullName evidence="4">CSON010583 protein</fullName>
    </submittedName>
</protein>
<reference evidence="4" key="1">
    <citation type="submission" date="2018-07" db="EMBL/GenBank/DDBJ databases">
        <authorList>
            <person name="Quirk P.G."/>
            <person name="Krulwich T.A."/>
        </authorList>
    </citation>
    <scope>NUCLEOTIDE SEQUENCE</scope>
</reference>
<keyword evidence="1" id="KW-0175">Coiled coil</keyword>
<feature type="compositionally biased region" description="Low complexity" evidence="2">
    <location>
        <begin position="130"/>
        <end position="149"/>
    </location>
</feature>
<evidence type="ECO:0000313" key="4">
    <source>
        <dbReference type="EMBL" id="SSX35658.1"/>
    </source>
</evidence>
<feature type="coiled-coil region" evidence="1">
    <location>
        <begin position="176"/>
        <end position="214"/>
    </location>
</feature>
<gene>
    <name evidence="4" type="primary">CSON010583</name>
</gene>
<feature type="region of interest" description="Disordered" evidence="2">
    <location>
        <begin position="1"/>
        <end position="63"/>
    </location>
</feature>
<organism evidence="4">
    <name type="scientific">Culicoides sonorensis</name>
    <name type="common">Biting midge</name>
    <dbReference type="NCBI Taxonomy" id="179676"/>
    <lineage>
        <taxon>Eukaryota</taxon>
        <taxon>Metazoa</taxon>
        <taxon>Ecdysozoa</taxon>
        <taxon>Arthropoda</taxon>
        <taxon>Hexapoda</taxon>
        <taxon>Insecta</taxon>
        <taxon>Pterygota</taxon>
        <taxon>Neoptera</taxon>
        <taxon>Endopterygota</taxon>
        <taxon>Diptera</taxon>
        <taxon>Nematocera</taxon>
        <taxon>Chironomoidea</taxon>
        <taxon>Ceratopogonidae</taxon>
        <taxon>Ceratopogoninae</taxon>
        <taxon>Culicoides</taxon>
        <taxon>Monoculicoides</taxon>
    </lineage>
</organism>
<keyword evidence="3" id="KW-1133">Transmembrane helix</keyword>
<name>A0A336NA21_CULSO</name>
<keyword evidence="3" id="KW-0812">Transmembrane</keyword>
<evidence type="ECO:0000256" key="3">
    <source>
        <dbReference type="SAM" id="Phobius"/>
    </source>
</evidence>
<accession>A0A336NA21</accession>
<feature type="compositionally biased region" description="Low complexity" evidence="2">
    <location>
        <begin position="29"/>
        <end position="38"/>
    </location>
</feature>
<feature type="compositionally biased region" description="Low complexity" evidence="2">
    <location>
        <begin position="81"/>
        <end position="104"/>
    </location>
</feature>
<dbReference type="EMBL" id="UFQT01004343">
    <property type="protein sequence ID" value="SSX35658.1"/>
    <property type="molecule type" value="Genomic_DNA"/>
</dbReference>
<feature type="compositionally biased region" description="Polar residues" evidence="2">
    <location>
        <begin position="105"/>
        <end position="121"/>
    </location>
</feature>
<evidence type="ECO:0000256" key="1">
    <source>
        <dbReference type="SAM" id="Coils"/>
    </source>
</evidence>
<proteinExistence type="predicted"/>
<evidence type="ECO:0000256" key="2">
    <source>
        <dbReference type="SAM" id="MobiDB-lite"/>
    </source>
</evidence>
<feature type="region of interest" description="Disordered" evidence="2">
    <location>
        <begin position="81"/>
        <end position="149"/>
    </location>
</feature>
<feature type="transmembrane region" description="Helical" evidence="3">
    <location>
        <begin position="279"/>
        <end position="300"/>
    </location>
</feature>
<dbReference type="VEuPathDB" id="VectorBase:CSON010583"/>
<feature type="compositionally biased region" description="Basic and acidic residues" evidence="2">
    <location>
        <begin position="1"/>
        <end position="14"/>
    </location>
</feature>
<keyword evidence="3" id="KW-0472">Membrane</keyword>